<organism evidence="2 3">
    <name type="scientific">Didymodactylos carnosus</name>
    <dbReference type="NCBI Taxonomy" id="1234261"/>
    <lineage>
        <taxon>Eukaryota</taxon>
        <taxon>Metazoa</taxon>
        <taxon>Spiralia</taxon>
        <taxon>Gnathifera</taxon>
        <taxon>Rotifera</taxon>
        <taxon>Eurotatoria</taxon>
        <taxon>Bdelloidea</taxon>
        <taxon>Philodinida</taxon>
        <taxon>Philodinidae</taxon>
        <taxon>Didymodactylos</taxon>
    </lineage>
</organism>
<evidence type="ECO:0000313" key="3">
    <source>
        <dbReference type="Proteomes" id="UP000682733"/>
    </source>
</evidence>
<sequence length="30" mass="3382">MLRSRLLISAFSRGCQDSFSPSRQASVYAF</sequence>
<protein>
    <submittedName>
        <fullName evidence="2">Uncharacterized protein</fullName>
    </submittedName>
</protein>
<proteinExistence type="predicted"/>
<comment type="caution">
    <text evidence="2">The sequence shown here is derived from an EMBL/GenBank/DDBJ whole genome shotgun (WGS) entry which is preliminary data.</text>
</comment>
<evidence type="ECO:0000313" key="2">
    <source>
        <dbReference type="EMBL" id="CAF4547418.1"/>
    </source>
</evidence>
<gene>
    <name evidence="1" type="ORF">OVA965_LOCUS45761</name>
    <name evidence="2" type="ORF">TMI583_LOCUS49551</name>
</gene>
<dbReference type="EMBL" id="CAJOBA010109040">
    <property type="protein sequence ID" value="CAF4547418.1"/>
    <property type="molecule type" value="Genomic_DNA"/>
</dbReference>
<name>A0A8S2Y985_9BILA</name>
<dbReference type="EMBL" id="CAJNOK010075032">
    <property type="protein sequence ID" value="CAF1672087.1"/>
    <property type="molecule type" value="Genomic_DNA"/>
</dbReference>
<reference evidence="2" key="1">
    <citation type="submission" date="2021-02" db="EMBL/GenBank/DDBJ databases">
        <authorList>
            <person name="Nowell W R."/>
        </authorList>
    </citation>
    <scope>NUCLEOTIDE SEQUENCE</scope>
</reference>
<dbReference type="AlphaFoldDB" id="A0A8S2Y985"/>
<dbReference type="Proteomes" id="UP000677228">
    <property type="component" value="Unassembled WGS sequence"/>
</dbReference>
<dbReference type="Proteomes" id="UP000682733">
    <property type="component" value="Unassembled WGS sequence"/>
</dbReference>
<evidence type="ECO:0000313" key="1">
    <source>
        <dbReference type="EMBL" id="CAF1672087.1"/>
    </source>
</evidence>
<feature type="non-terminal residue" evidence="2">
    <location>
        <position position="1"/>
    </location>
</feature>
<accession>A0A8S2Y985</accession>